<dbReference type="InterPro" id="IPR046646">
    <property type="entry name" value="DUF6758"/>
</dbReference>
<dbReference type="EMBL" id="FOLB01000001">
    <property type="protein sequence ID" value="SFB74826.1"/>
    <property type="molecule type" value="Genomic_DNA"/>
</dbReference>
<dbReference type="STRING" id="574651.SAMN04487968_101291"/>
<dbReference type="RefSeq" id="WP_245750068.1">
    <property type="nucleotide sequence ID" value="NZ_FOLB01000001.1"/>
</dbReference>
<organism evidence="1 2">
    <name type="scientific">Nocardioides terrae</name>
    <dbReference type="NCBI Taxonomy" id="574651"/>
    <lineage>
        <taxon>Bacteria</taxon>
        <taxon>Bacillati</taxon>
        <taxon>Actinomycetota</taxon>
        <taxon>Actinomycetes</taxon>
        <taxon>Propionibacteriales</taxon>
        <taxon>Nocardioidaceae</taxon>
        <taxon>Nocardioides</taxon>
    </lineage>
</organism>
<sequence length="211" mass="22457">MTPGCPRCPTPVAPIKETDASWSCPEHGLVAPLWRPAESSYDEFAAHLELADALPTYVPWPLSPGWRVTDFGVVERKATYTCVSGPSELDGPVDLFIVSEEPSTGLGSRCAGTLHDDPGAEIGDGPPASKVRLDGQPVPLWLVSTCDGVGEAASEWDRSVLAGEGAGRWLWLVIRPASALLLLRDPWLLRDVSTLGPALVELPFGGAAPPW</sequence>
<dbReference type="Pfam" id="PF20544">
    <property type="entry name" value="DUF6758"/>
    <property type="match status" value="1"/>
</dbReference>
<keyword evidence="2" id="KW-1185">Reference proteome</keyword>
<evidence type="ECO:0000313" key="1">
    <source>
        <dbReference type="EMBL" id="SFB74826.1"/>
    </source>
</evidence>
<dbReference type="Proteomes" id="UP000198832">
    <property type="component" value="Unassembled WGS sequence"/>
</dbReference>
<protein>
    <submittedName>
        <fullName evidence="1">Uncharacterized protein</fullName>
    </submittedName>
</protein>
<gene>
    <name evidence="1" type="ORF">SAMN04487968_101291</name>
</gene>
<proteinExistence type="predicted"/>
<accession>A0A1I1DK54</accession>
<reference evidence="1 2" key="1">
    <citation type="submission" date="2016-10" db="EMBL/GenBank/DDBJ databases">
        <authorList>
            <person name="de Groot N.N."/>
        </authorList>
    </citation>
    <scope>NUCLEOTIDE SEQUENCE [LARGE SCALE GENOMIC DNA]</scope>
    <source>
        <strain evidence="1 2">CGMCC 1.7056</strain>
    </source>
</reference>
<evidence type="ECO:0000313" key="2">
    <source>
        <dbReference type="Proteomes" id="UP000198832"/>
    </source>
</evidence>
<name>A0A1I1DK54_9ACTN</name>
<dbReference type="AlphaFoldDB" id="A0A1I1DK54"/>